<keyword evidence="3" id="KW-1185">Reference proteome</keyword>
<feature type="region of interest" description="Disordered" evidence="1">
    <location>
        <begin position="1"/>
        <end position="29"/>
    </location>
</feature>
<sequence length="92" mass="10790">MESKNPNETHRWKFPNQNKESTPGVSNYSSQITPLSLPIMRRHCEPQQPRIAIRHFVTLLTSPYRSVLPKINRVFCSNKFRRLMVRGAPEDQ</sequence>
<organism evidence="2 3">
    <name type="scientific">Trichonephila clavata</name>
    <name type="common">Joro spider</name>
    <name type="synonym">Nephila clavata</name>
    <dbReference type="NCBI Taxonomy" id="2740835"/>
    <lineage>
        <taxon>Eukaryota</taxon>
        <taxon>Metazoa</taxon>
        <taxon>Ecdysozoa</taxon>
        <taxon>Arthropoda</taxon>
        <taxon>Chelicerata</taxon>
        <taxon>Arachnida</taxon>
        <taxon>Araneae</taxon>
        <taxon>Araneomorphae</taxon>
        <taxon>Entelegynae</taxon>
        <taxon>Araneoidea</taxon>
        <taxon>Nephilidae</taxon>
        <taxon>Trichonephila</taxon>
    </lineage>
</organism>
<accession>A0A8X6KZW8</accession>
<dbReference type="EMBL" id="BMAO01003808">
    <property type="protein sequence ID" value="GFQ90316.1"/>
    <property type="molecule type" value="Genomic_DNA"/>
</dbReference>
<evidence type="ECO:0000313" key="2">
    <source>
        <dbReference type="EMBL" id="GFQ90316.1"/>
    </source>
</evidence>
<protein>
    <submittedName>
        <fullName evidence="2">Uncharacterized protein</fullName>
    </submittedName>
</protein>
<comment type="caution">
    <text evidence="2">The sequence shown here is derived from an EMBL/GenBank/DDBJ whole genome shotgun (WGS) entry which is preliminary data.</text>
</comment>
<dbReference type="AlphaFoldDB" id="A0A8X6KZW8"/>
<name>A0A8X6KZW8_TRICU</name>
<dbReference type="Proteomes" id="UP000887116">
    <property type="component" value="Unassembled WGS sequence"/>
</dbReference>
<feature type="compositionally biased region" description="Polar residues" evidence="1">
    <location>
        <begin position="15"/>
        <end position="29"/>
    </location>
</feature>
<evidence type="ECO:0000313" key="3">
    <source>
        <dbReference type="Proteomes" id="UP000887116"/>
    </source>
</evidence>
<feature type="compositionally biased region" description="Basic and acidic residues" evidence="1">
    <location>
        <begin position="1"/>
        <end position="11"/>
    </location>
</feature>
<proteinExistence type="predicted"/>
<evidence type="ECO:0000256" key="1">
    <source>
        <dbReference type="SAM" id="MobiDB-lite"/>
    </source>
</evidence>
<reference evidence="2" key="1">
    <citation type="submission" date="2020-07" db="EMBL/GenBank/DDBJ databases">
        <title>Multicomponent nature underlies the extraordinary mechanical properties of spider dragline silk.</title>
        <authorList>
            <person name="Kono N."/>
            <person name="Nakamura H."/>
            <person name="Mori M."/>
            <person name="Yoshida Y."/>
            <person name="Ohtoshi R."/>
            <person name="Malay A.D."/>
            <person name="Moran D.A.P."/>
            <person name="Tomita M."/>
            <person name="Numata K."/>
            <person name="Arakawa K."/>
        </authorList>
    </citation>
    <scope>NUCLEOTIDE SEQUENCE</scope>
</reference>
<gene>
    <name evidence="2" type="ORF">TNCT_36411</name>
</gene>